<feature type="compositionally biased region" description="Basic and acidic residues" evidence="1">
    <location>
        <begin position="1"/>
        <end position="14"/>
    </location>
</feature>
<dbReference type="InterPro" id="IPR050870">
    <property type="entry name" value="FAST_kinase"/>
</dbReference>
<dbReference type="GO" id="GO:0044528">
    <property type="term" value="P:regulation of mitochondrial mRNA stability"/>
    <property type="evidence" value="ECO:0007669"/>
    <property type="project" value="TreeGrafter"/>
</dbReference>
<dbReference type="PANTHER" id="PTHR21228:SF40">
    <property type="entry name" value="LD45607P"/>
    <property type="match status" value="1"/>
</dbReference>
<reference evidence="3" key="1">
    <citation type="journal article" date="2020" name="bioRxiv">
        <title>Comparative genomics of Chlamydomonas.</title>
        <authorList>
            <person name="Craig R.J."/>
            <person name="Hasan A.R."/>
            <person name="Ness R.W."/>
            <person name="Keightley P.D."/>
        </authorList>
    </citation>
    <scope>NUCLEOTIDE SEQUENCE</scope>
    <source>
        <strain evidence="3">CCAP 11/70</strain>
    </source>
</reference>
<evidence type="ECO:0000259" key="2">
    <source>
        <dbReference type="PROSITE" id="PS51286"/>
    </source>
</evidence>
<feature type="domain" description="RAP" evidence="2">
    <location>
        <begin position="451"/>
        <end position="515"/>
    </location>
</feature>
<evidence type="ECO:0000256" key="1">
    <source>
        <dbReference type="SAM" id="MobiDB-lite"/>
    </source>
</evidence>
<dbReference type="GO" id="GO:0005759">
    <property type="term" value="C:mitochondrial matrix"/>
    <property type="evidence" value="ECO:0007669"/>
    <property type="project" value="TreeGrafter"/>
</dbReference>
<dbReference type="OrthoDB" id="385235at2759"/>
<evidence type="ECO:0000313" key="3">
    <source>
        <dbReference type="EMBL" id="KAG2497845.1"/>
    </source>
</evidence>
<organism evidence="3 4">
    <name type="scientific">Edaphochlamys debaryana</name>
    <dbReference type="NCBI Taxonomy" id="47281"/>
    <lineage>
        <taxon>Eukaryota</taxon>
        <taxon>Viridiplantae</taxon>
        <taxon>Chlorophyta</taxon>
        <taxon>core chlorophytes</taxon>
        <taxon>Chlorophyceae</taxon>
        <taxon>CS clade</taxon>
        <taxon>Chlamydomonadales</taxon>
        <taxon>Chlamydomonadales incertae sedis</taxon>
        <taxon>Edaphochlamys</taxon>
    </lineage>
</organism>
<dbReference type="GO" id="GO:0003723">
    <property type="term" value="F:RNA binding"/>
    <property type="evidence" value="ECO:0007669"/>
    <property type="project" value="TreeGrafter"/>
</dbReference>
<gene>
    <name evidence="3" type="ORF">HYH03_004112</name>
</gene>
<comment type="caution">
    <text evidence="3">The sequence shown here is derived from an EMBL/GenBank/DDBJ whole genome shotgun (WGS) entry which is preliminary data.</text>
</comment>
<dbReference type="EMBL" id="JAEHOE010000012">
    <property type="protein sequence ID" value="KAG2497845.1"/>
    <property type="molecule type" value="Genomic_DNA"/>
</dbReference>
<dbReference type="GO" id="GO:1901259">
    <property type="term" value="P:chloroplast rRNA processing"/>
    <property type="evidence" value="ECO:0007669"/>
    <property type="project" value="TreeGrafter"/>
</dbReference>
<dbReference type="GO" id="GO:0009507">
    <property type="term" value="C:chloroplast"/>
    <property type="evidence" value="ECO:0007669"/>
    <property type="project" value="GOC"/>
</dbReference>
<dbReference type="InterPro" id="IPR013584">
    <property type="entry name" value="RAP"/>
</dbReference>
<protein>
    <recommendedName>
        <fullName evidence="2">RAP domain-containing protein</fullName>
    </recommendedName>
</protein>
<dbReference type="Proteomes" id="UP000612055">
    <property type="component" value="Unassembled WGS sequence"/>
</dbReference>
<feature type="region of interest" description="Disordered" evidence="1">
    <location>
        <begin position="1"/>
        <end position="46"/>
    </location>
</feature>
<dbReference type="AlphaFoldDB" id="A0A836C2H2"/>
<accession>A0A836C2H2</accession>
<proteinExistence type="predicted"/>
<dbReference type="PROSITE" id="PS51286">
    <property type="entry name" value="RAP"/>
    <property type="match status" value="1"/>
</dbReference>
<dbReference type="PANTHER" id="PTHR21228">
    <property type="entry name" value="FAST LEU-RICH DOMAIN-CONTAINING"/>
    <property type="match status" value="1"/>
</dbReference>
<sequence length="520" mass="54426">MRATGSDDRRRGVGERAGTGGGRGTGRSSSAPPPSSRGGGRGPNPIPLIKACRDLGELEALVEAEAGAWSRKGDSAAMATALNLAAKFDQRREDEAAARGRIFSTLVAAYLPLVEGVSKAADCTISLHACAKAGYWGGGLAAALLQRLSGHGGLLLGTADEQALSNLWWSLSEALKSAEGRHVLSSIDLPRLLEASAKCLLAITHISTRPCSNILLATARLQHPNAALTHHLTARLASPGNQANCQDLANALYALGELAEDVGHTPRPGDLQGLARAVVHQLSQGVTPFKPQELTNMLLGCARLGYTDARLLSPLVAAAARATPRMEPQHLANSLYSLALLQPSASAHGGAAEALAGECKRRRFKDFAPHILGAGEGRQGSLLGAAKAAAEKGATEEAKASGLERRVASALQRLAERLGPGTLVSVQRGCVVPGLGRAADVVVELAGGRRVVVEVDGPWHFLANRPRNPDAIVGRTELRNRQLGRVFGAGNVLSVPFWEWDFKGASEQHEAVLSRLLATS</sequence>
<dbReference type="GO" id="GO:0000963">
    <property type="term" value="P:mitochondrial RNA processing"/>
    <property type="evidence" value="ECO:0007669"/>
    <property type="project" value="TreeGrafter"/>
</dbReference>
<feature type="compositionally biased region" description="Gly residues" evidence="1">
    <location>
        <begin position="15"/>
        <end position="25"/>
    </location>
</feature>
<evidence type="ECO:0000313" key="4">
    <source>
        <dbReference type="Proteomes" id="UP000612055"/>
    </source>
</evidence>
<name>A0A836C2H2_9CHLO</name>
<keyword evidence="4" id="KW-1185">Reference proteome</keyword>
<dbReference type="GO" id="GO:0035770">
    <property type="term" value="C:ribonucleoprotein granule"/>
    <property type="evidence" value="ECO:0007669"/>
    <property type="project" value="TreeGrafter"/>
</dbReference>